<dbReference type="GO" id="GO:0051017">
    <property type="term" value="P:actin filament bundle assembly"/>
    <property type="evidence" value="ECO:0007669"/>
    <property type="project" value="TreeGrafter"/>
</dbReference>
<dbReference type="GO" id="GO:0051015">
    <property type="term" value="F:actin filament binding"/>
    <property type="evidence" value="ECO:0007669"/>
    <property type="project" value="TreeGrafter"/>
</dbReference>
<dbReference type="InterPro" id="IPR033643">
    <property type="entry name" value="SYLF_SH3YL1-like"/>
</dbReference>
<dbReference type="InterPro" id="IPR036028">
    <property type="entry name" value="SH3-like_dom_sf"/>
</dbReference>
<evidence type="ECO:0000256" key="4">
    <source>
        <dbReference type="SAM" id="MobiDB-lite"/>
    </source>
</evidence>
<proteinExistence type="inferred from homology"/>
<feature type="domain" description="SH3" evidence="5">
    <location>
        <begin position="317"/>
        <end position="376"/>
    </location>
</feature>
<sequence>MPLGINNPLPFSSMKSECKKAAKILTSFVDPNQALGQDKIIPPDILARAKGLAILSVVKIGFLGSGRVGSGLVIARLPDGTWSAPSAIGTGGAGFGGQIGLEFTDFVFILNSNDAVKTFSQAGSVTLGGNVGIAAGPVGRSAEAAGAASMKGVSGVFAYSRTKGLFAGVSLEGSVIIERKDANAKLYNRTVSAASLLGGSIPAPTEADALLHVLNSRTFAGVAATTADAVYNEEPVYGDEHEDVSWRDGRSPTSSKPNRSATWQDDLYDRDAPSEHGGGGINRSYTQANESANRSFIPAKRAPPPIAPKPKFGQKGAAADQAVAKFTFDGEQDGDLSFKKGDIVTILKRTDNETDWWTGRIGGREGIFPSNYVDVI</sequence>
<evidence type="ECO:0000313" key="6">
    <source>
        <dbReference type="EMBL" id="KAF2670105.1"/>
    </source>
</evidence>
<dbReference type="AlphaFoldDB" id="A0A6A6UCW9"/>
<dbReference type="GO" id="GO:0030479">
    <property type="term" value="C:actin cortical patch"/>
    <property type="evidence" value="ECO:0007669"/>
    <property type="project" value="TreeGrafter"/>
</dbReference>
<evidence type="ECO:0000259" key="5">
    <source>
        <dbReference type="PROSITE" id="PS50002"/>
    </source>
</evidence>
<dbReference type="FunFam" id="2.30.30.40:FF:000100">
    <property type="entry name" value="SH3 domain-containing YSC84-like protein 1"/>
    <property type="match status" value="1"/>
</dbReference>
<protein>
    <submittedName>
        <fullName evidence="6">DUF500-domain-containing protein</fullName>
    </submittedName>
</protein>
<dbReference type="EMBL" id="MU004234">
    <property type="protein sequence ID" value="KAF2670105.1"/>
    <property type="molecule type" value="Genomic_DNA"/>
</dbReference>
<reference evidence="6" key="1">
    <citation type="journal article" date="2020" name="Stud. Mycol.">
        <title>101 Dothideomycetes genomes: a test case for predicting lifestyles and emergence of pathogens.</title>
        <authorList>
            <person name="Haridas S."/>
            <person name="Albert R."/>
            <person name="Binder M."/>
            <person name="Bloem J."/>
            <person name="Labutti K."/>
            <person name="Salamov A."/>
            <person name="Andreopoulos B."/>
            <person name="Baker S."/>
            <person name="Barry K."/>
            <person name="Bills G."/>
            <person name="Bluhm B."/>
            <person name="Cannon C."/>
            <person name="Castanera R."/>
            <person name="Culley D."/>
            <person name="Daum C."/>
            <person name="Ezra D."/>
            <person name="Gonzalez J."/>
            <person name="Henrissat B."/>
            <person name="Kuo A."/>
            <person name="Liang C."/>
            <person name="Lipzen A."/>
            <person name="Lutzoni F."/>
            <person name="Magnuson J."/>
            <person name="Mondo S."/>
            <person name="Nolan M."/>
            <person name="Ohm R."/>
            <person name="Pangilinan J."/>
            <person name="Park H.-J."/>
            <person name="Ramirez L."/>
            <person name="Alfaro M."/>
            <person name="Sun H."/>
            <person name="Tritt A."/>
            <person name="Yoshinaga Y."/>
            <person name="Zwiers L.-H."/>
            <person name="Turgeon B."/>
            <person name="Goodwin S."/>
            <person name="Spatafora J."/>
            <person name="Crous P."/>
            <person name="Grigoriev I."/>
        </authorList>
    </citation>
    <scope>NUCLEOTIDE SEQUENCE</scope>
    <source>
        <strain evidence="6">CBS 115976</strain>
    </source>
</reference>
<dbReference type="PROSITE" id="PS50002">
    <property type="entry name" value="SH3"/>
    <property type="match status" value="1"/>
</dbReference>
<dbReference type="InterPro" id="IPR001452">
    <property type="entry name" value="SH3_domain"/>
</dbReference>
<comment type="similarity">
    <text evidence="1">Belongs to the SH3YL1 family.</text>
</comment>
<keyword evidence="7" id="KW-1185">Reference proteome</keyword>
<evidence type="ECO:0000313" key="7">
    <source>
        <dbReference type="Proteomes" id="UP000799302"/>
    </source>
</evidence>
<dbReference type="OrthoDB" id="443981at2759"/>
<dbReference type="Pfam" id="PF00018">
    <property type="entry name" value="SH3_1"/>
    <property type="match status" value="1"/>
</dbReference>
<keyword evidence="2 3" id="KW-0728">SH3 domain</keyword>
<dbReference type="SUPFAM" id="SSF50044">
    <property type="entry name" value="SH3-domain"/>
    <property type="match status" value="1"/>
</dbReference>
<evidence type="ECO:0000256" key="2">
    <source>
        <dbReference type="ARBA" id="ARBA00022443"/>
    </source>
</evidence>
<dbReference type="InterPro" id="IPR051702">
    <property type="entry name" value="SH3_domain_YSC84-like"/>
</dbReference>
<organism evidence="6 7">
    <name type="scientific">Microthyrium microscopicum</name>
    <dbReference type="NCBI Taxonomy" id="703497"/>
    <lineage>
        <taxon>Eukaryota</taxon>
        <taxon>Fungi</taxon>
        <taxon>Dikarya</taxon>
        <taxon>Ascomycota</taxon>
        <taxon>Pezizomycotina</taxon>
        <taxon>Dothideomycetes</taxon>
        <taxon>Dothideomycetes incertae sedis</taxon>
        <taxon>Microthyriales</taxon>
        <taxon>Microthyriaceae</taxon>
        <taxon>Microthyrium</taxon>
    </lineage>
</organism>
<dbReference type="Gene3D" id="2.30.30.40">
    <property type="entry name" value="SH3 Domains"/>
    <property type="match status" value="1"/>
</dbReference>
<dbReference type="CDD" id="cd11842">
    <property type="entry name" value="SH3_Ysc84p_like"/>
    <property type="match status" value="1"/>
</dbReference>
<accession>A0A6A6UCW9</accession>
<dbReference type="Proteomes" id="UP000799302">
    <property type="component" value="Unassembled WGS sequence"/>
</dbReference>
<dbReference type="SMART" id="SM00326">
    <property type="entry name" value="SH3"/>
    <property type="match status" value="1"/>
</dbReference>
<dbReference type="InterPro" id="IPR007461">
    <property type="entry name" value="Ysc84_actin-binding"/>
</dbReference>
<dbReference type="GO" id="GO:0035091">
    <property type="term" value="F:phosphatidylinositol binding"/>
    <property type="evidence" value="ECO:0007669"/>
    <property type="project" value="TreeGrafter"/>
</dbReference>
<evidence type="ECO:0000256" key="3">
    <source>
        <dbReference type="PROSITE-ProRule" id="PRU00192"/>
    </source>
</evidence>
<dbReference type="GO" id="GO:0051666">
    <property type="term" value="P:actin cortical patch localization"/>
    <property type="evidence" value="ECO:0007669"/>
    <property type="project" value="TreeGrafter"/>
</dbReference>
<dbReference type="PRINTS" id="PR00452">
    <property type="entry name" value="SH3DOMAIN"/>
</dbReference>
<gene>
    <name evidence="6" type="ORF">BT63DRAFT_424064</name>
</gene>
<dbReference type="Pfam" id="PF04366">
    <property type="entry name" value="Ysc84"/>
    <property type="match status" value="1"/>
</dbReference>
<dbReference type="PANTHER" id="PTHR15629">
    <property type="entry name" value="SH3YL1 PROTEIN"/>
    <property type="match status" value="1"/>
</dbReference>
<dbReference type="PANTHER" id="PTHR15629:SF2">
    <property type="entry name" value="SH3 DOMAIN-CONTAINING YSC84-LIKE PROTEIN 1"/>
    <property type="match status" value="1"/>
</dbReference>
<feature type="region of interest" description="Disordered" evidence="4">
    <location>
        <begin position="233"/>
        <end position="285"/>
    </location>
</feature>
<evidence type="ECO:0000256" key="1">
    <source>
        <dbReference type="ARBA" id="ARBA00007761"/>
    </source>
</evidence>
<feature type="compositionally biased region" description="Polar residues" evidence="4">
    <location>
        <begin position="251"/>
        <end position="263"/>
    </location>
</feature>
<name>A0A6A6UCW9_9PEZI</name>
<dbReference type="CDD" id="cd11525">
    <property type="entry name" value="SYLF_SH3YL1_like"/>
    <property type="match status" value="1"/>
</dbReference>